<dbReference type="PANTHER" id="PTHR42967">
    <property type="entry name" value="METAL DEPENDENT HYDROLASE"/>
    <property type="match status" value="1"/>
</dbReference>
<accession>A0A7J2TA57</accession>
<dbReference type="Pfam" id="PF13483">
    <property type="entry name" value="Lactamase_B_3"/>
    <property type="match status" value="1"/>
</dbReference>
<dbReference type="GO" id="GO:0016787">
    <property type="term" value="F:hydrolase activity"/>
    <property type="evidence" value="ECO:0007669"/>
    <property type="project" value="UniProtKB-KW"/>
</dbReference>
<gene>
    <name evidence="1" type="ORF">ENP99_01220</name>
</gene>
<dbReference type="EMBL" id="DSLL01000009">
    <property type="protein sequence ID" value="HEH30728.1"/>
    <property type="molecule type" value="Genomic_DNA"/>
</dbReference>
<comment type="caution">
    <text evidence="1">The sequence shown here is derived from an EMBL/GenBank/DDBJ whole genome shotgun (WGS) entry which is preliminary data.</text>
</comment>
<dbReference type="AlphaFoldDB" id="A0A7J2TA57"/>
<dbReference type="InterPro" id="IPR036866">
    <property type="entry name" value="RibonucZ/Hydroxyglut_hydro"/>
</dbReference>
<dbReference type="SUPFAM" id="SSF56281">
    <property type="entry name" value="Metallo-hydrolase/oxidoreductase"/>
    <property type="match status" value="1"/>
</dbReference>
<proteinExistence type="predicted"/>
<evidence type="ECO:0000313" key="1">
    <source>
        <dbReference type="EMBL" id="HEH30728.1"/>
    </source>
</evidence>
<name>A0A7J2TA57_9CREN</name>
<organism evidence="1">
    <name type="scientific">Ignisphaera aggregans</name>
    <dbReference type="NCBI Taxonomy" id="334771"/>
    <lineage>
        <taxon>Archaea</taxon>
        <taxon>Thermoproteota</taxon>
        <taxon>Thermoprotei</taxon>
        <taxon>Desulfurococcales</taxon>
        <taxon>Desulfurococcaceae</taxon>
        <taxon>Ignisphaera</taxon>
    </lineage>
</organism>
<sequence>MVLIRWHGHACFEIVTSKGTVIVIDPHDGYSLGLKPPQVQADIVLITHEHFDHNAYAVVAKPSAQVLTMFVGEKSIDDVYVKGVEAYHDREKGKRRGRVSLYKVVVDSIALVHLGDLGHELDEKYSKYLGGIDVLMVPVGGTYTIDHKSAWSVIGVLKPRTVIPMHYWVKGLNLPLRPVEDFLSLKPADWEYRRVESNQLSIDVNSISNKVVFILTPP</sequence>
<reference evidence="1" key="1">
    <citation type="journal article" date="2020" name="mSystems">
        <title>Genome- and Community-Level Interaction Insights into Carbon Utilization and Element Cycling Functions of Hydrothermarchaeota in Hydrothermal Sediment.</title>
        <authorList>
            <person name="Zhou Z."/>
            <person name="Liu Y."/>
            <person name="Xu W."/>
            <person name="Pan J."/>
            <person name="Luo Z.H."/>
            <person name="Li M."/>
        </authorList>
    </citation>
    <scope>NUCLEOTIDE SEQUENCE [LARGE SCALE GENOMIC DNA]</scope>
    <source>
        <strain evidence="1">SpSt-27</strain>
    </source>
</reference>
<keyword evidence="1" id="KW-0378">Hydrolase</keyword>
<dbReference type="PANTHER" id="PTHR42967:SF1">
    <property type="entry name" value="MBL FOLD METALLO-HYDROLASE"/>
    <property type="match status" value="1"/>
</dbReference>
<dbReference type="CDD" id="cd06262">
    <property type="entry name" value="metallo-hydrolase-like_MBL-fold"/>
    <property type="match status" value="1"/>
</dbReference>
<protein>
    <submittedName>
        <fullName evidence="1">Zn-dependent hydrolase</fullName>
    </submittedName>
</protein>
<dbReference type="Gene3D" id="3.60.15.10">
    <property type="entry name" value="Ribonuclease Z/Hydroxyacylglutathione hydrolase-like"/>
    <property type="match status" value="1"/>
</dbReference>